<dbReference type="HOGENOM" id="CLU_1756315_0_0_7"/>
<accession>I0ESU0</accession>
<evidence type="ECO:0000313" key="4">
    <source>
        <dbReference type="EMBL" id="AFI06009.1"/>
    </source>
</evidence>
<feature type="transmembrane region" description="Helical" evidence="2">
    <location>
        <begin position="69"/>
        <end position="93"/>
    </location>
</feature>
<evidence type="ECO:0000256" key="1">
    <source>
        <dbReference type="SAM" id="Coils"/>
    </source>
</evidence>
<dbReference type="RefSeq" id="WP_014658743.1">
    <property type="nucleotide sequence ID" value="NC_017735.1"/>
</dbReference>
<dbReference type="EMBL" id="CP003481">
    <property type="protein sequence ID" value="AFI06009.1"/>
    <property type="molecule type" value="Genomic_DNA"/>
</dbReference>
<dbReference type="AlphaFoldDB" id="I0ESU0"/>
<evidence type="ECO:0000313" key="3">
    <source>
        <dbReference type="EMBL" id="AFI05215.1"/>
    </source>
</evidence>
<feature type="coiled-coil region" evidence="1">
    <location>
        <begin position="89"/>
        <end position="123"/>
    </location>
</feature>
<dbReference type="Proteomes" id="UP000005013">
    <property type="component" value="Chromosome"/>
</dbReference>
<dbReference type="KEGG" id="hcm:HCD_00915"/>
<dbReference type="KEGG" id="hcm:HCD_05035"/>
<dbReference type="EMBL" id="CP003481">
    <property type="protein sequence ID" value="AFI05215.1"/>
    <property type="molecule type" value="Genomic_DNA"/>
</dbReference>
<gene>
    <name evidence="3" type="ordered locus">HCD_00915</name>
    <name evidence="4" type="ordered locus">HCD_05035</name>
</gene>
<protein>
    <submittedName>
        <fullName evidence="4">Uncharacterized protein</fullName>
    </submittedName>
</protein>
<keyword evidence="5" id="KW-1185">Reference proteome</keyword>
<keyword evidence="2" id="KW-0812">Transmembrane</keyword>
<keyword evidence="2" id="KW-0472">Membrane</keyword>
<evidence type="ECO:0000256" key="2">
    <source>
        <dbReference type="SAM" id="Phobius"/>
    </source>
</evidence>
<evidence type="ECO:0000313" key="5">
    <source>
        <dbReference type="Proteomes" id="UP000005013"/>
    </source>
</evidence>
<reference evidence="4 5" key="1">
    <citation type="journal article" date="2013" name="PLoS ONE">
        <title>Sequence Divergence and Conservation in Genomes ofHelicobacter cetorum Strains from a Dolphin and a Whale.</title>
        <authorList>
            <person name="Kersulyte D."/>
            <person name="Rossi M."/>
            <person name="Berg D.E."/>
        </authorList>
    </citation>
    <scope>NUCLEOTIDE SEQUENCE [LARGE SCALE GENOMIC DNA]</scope>
    <source>
        <strain evidence="4 5">MIT 99-5656</strain>
    </source>
</reference>
<dbReference type="STRING" id="1163745.HCD_00915"/>
<proteinExistence type="predicted"/>
<sequence length="148" mass="16751">MEFDIKSIYTQPTLYNTSDFFNKPLLQQQTPLTTQIKNQPMLTSMNAPQLETPNQEGGFKGFMNSIGGYGGAGMLLGGVTGLVGLGVDLANFFENRKQAKKSMQMAEQQYQKENERYEKREAERLKNQQDIEVAAKKYIPFTSPVNRQ</sequence>
<keyword evidence="1" id="KW-0175">Coiled coil</keyword>
<name>I0ESU0_HELCM</name>
<dbReference type="PATRIC" id="fig|1163745.3.peg.1063"/>
<keyword evidence="2" id="KW-1133">Transmembrane helix</keyword>
<organism evidence="4 5">
    <name type="scientific">Helicobacter cetorum (strain ATCC BAA-540 / CCUG 52418 / MIT 99-5656)</name>
    <dbReference type="NCBI Taxonomy" id="1163745"/>
    <lineage>
        <taxon>Bacteria</taxon>
        <taxon>Pseudomonadati</taxon>
        <taxon>Campylobacterota</taxon>
        <taxon>Epsilonproteobacteria</taxon>
        <taxon>Campylobacterales</taxon>
        <taxon>Helicobacteraceae</taxon>
        <taxon>Helicobacter</taxon>
    </lineage>
</organism>